<dbReference type="GO" id="GO:0017006">
    <property type="term" value="P:protein-tetrapyrrole linkage"/>
    <property type="evidence" value="ECO:0007669"/>
    <property type="project" value="UniProtKB-UniRule"/>
</dbReference>
<dbReference type="RefSeq" id="WP_046277486.1">
    <property type="nucleotide sequence ID" value="NZ_LATL02000086.1"/>
</dbReference>
<dbReference type="Proteomes" id="UP000033607">
    <property type="component" value="Unassembled WGS sequence"/>
</dbReference>
<dbReference type="EMBL" id="LATL02000086">
    <property type="protein sequence ID" value="KKD39067.1"/>
    <property type="molecule type" value="Genomic_DNA"/>
</dbReference>
<proteinExistence type="inferred from homology"/>
<dbReference type="EC" id="4.-.-.-" evidence="3"/>
<protein>
    <recommendedName>
        <fullName evidence="3">Chromophore lyase CpcS/CpeS</fullName>
        <ecNumber evidence="3">4.-.-.-</ecNumber>
    </recommendedName>
</protein>
<evidence type="ECO:0000256" key="3">
    <source>
        <dbReference type="HAMAP-Rule" id="MF_01459"/>
    </source>
</evidence>
<dbReference type="AlphaFoldDB" id="A0A0F5YK95"/>
<dbReference type="OrthoDB" id="554080at2"/>
<dbReference type="CDD" id="cd19433">
    <property type="entry name" value="lipocalin_CpcS-CpeS"/>
    <property type="match status" value="1"/>
</dbReference>
<dbReference type="GO" id="GO:0016829">
    <property type="term" value="F:lyase activity"/>
    <property type="evidence" value="ECO:0007669"/>
    <property type="project" value="UniProtKB-KW"/>
</dbReference>
<sequence length="196" mass="22375">MVLTPPMTMMDFFRYSQGVWFSQRTVHRFDSLENESGESNLIIKVLEPDDPRVIEVCQAQGVDVGLAKGGASFGWQDNLEEKEPNPNYAAILVDIPNDQNPRLGNFLRNRGYVEGIPVVSAYQFADDGVLTIKTEYDRNQGQERCWFVTDNFRVRVSTVKMMNGVNLMTYSSERRCVSSDFINELIEQNRLRSSTS</sequence>
<dbReference type="Pfam" id="PF09367">
    <property type="entry name" value="CpeS"/>
    <property type="match status" value="1"/>
</dbReference>
<evidence type="ECO:0000313" key="4">
    <source>
        <dbReference type="EMBL" id="KKD39067.1"/>
    </source>
</evidence>
<dbReference type="InterPro" id="IPR018536">
    <property type="entry name" value="CpcS/CpeS"/>
</dbReference>
<reference evidence="4 5" key="1">
    <citation type="submission" date="2015-06" db="EMBL/GenBank/DDBJ databases">
        <title>Draft genome assembly of filamentous brackish cyanobacterium Limnoraphis robusta strain CS-951.</title>
        <authorList>
            <person name="Willis A."/>
            <person name="Parks M."/>
            <person name="Burford M.A."/>
        </authorList>
    </citation>
    <scope>NUCLEOTIDE SEQUENCE [LARGE SCALE GENOMIC DNA]</scope>
    <source>
        <strain evidence="4 5">CS-951</strain>
    </source>
</reference>
<evidence type="ECO:0000313" key="5">
    <source>
        <dbReference type="Proteomes" id="UP000033607"/>
    </source>
</evidence>
<comment type="function">
    <text evidence="3">Covalently attaches a chromophore to Cys residue(s) of phycobiliproteins.</text>
</comment>
<keyword evidence="2 3" id="KW-0456">Lyase</keyword>
<comment type="similarity">
    <text evidence="1 3">Belongs to the CpcS/CpeS biliprotein lyase family.</text>
</comment>
<dbReference type="InterPro" id="IPR012674">
    <property type="entry name" value="Calycin"/>
</dbReference>
<evidence type="ECO:0000256" key="2">
    <source>
        <dbReference type="ARBA" id="ARBA00023239"/>
    </source>
</evidence>
<dbReference type="Gene3D" id="2.40.128.20">
    <property type="match status" value="1"/>
</dbReference>
<name>A0A0F5YK95_9CYAN</name>
<dbReference type="PATRIC" id="fig|1637645.4.peg.1737"/>
<organism evidence="4 5">
    <name type="scientific">Limnoraphis robusta CS-951</name>
    <dbReference type="NCBI Taxonomy" id="1637645"/>
    <lineage>
        <taxon>Bacteria</taxon>
        <taxon>Bacillati</taxon>
        <taxon>Cyanobacteriota</taxon>
        <taxon>Cyanophyceae</taxon>
        <taxon>Oscillatoriophycideae</taxon>
        <taxon>Oscillatoriales</taxon>
        <taxon>Sirenicapillariaceae</taxon>
        <taxon>Limnoraphis</taxon>
    </lineage>
</organism>
<comment type="caution">
    <text evidence="4">The sequence shown here is derived from an EMBL/GenBank/DDBJ whole genome shotgun (WGS) entry which is preliminary data.</text>
</comment>
<evidence type="ECO:0000256" key="1">
    <source>
        <dbReference type="ARBA" id="ARBA00010681"/>
    </source>
</evidence>
<gene>
    <name evidence="3" type="primary">cpcS</name>
    <name evidence="4" type="ORF">WN50_05385</name>
</gene>
<accession>A0A0F5YK95</accession>
<dbReference type="HAMAP" id="MF_01459">
    <property type="entry name" value="Chrphore_lyase_CpxS"/>
    <property type="match status" value="1"/>
</dbReference>